<dbReference type="InterPro" id="IPR029058">
    <property type="entry name" value="AB_hydrolase_fold"/>
</dbReference>
<reference evidence="2" key="1">
    <citation type="submission" date="2022-07" db="EMBL/GenBank/DDBJ databases">
        <title>Genome Sequence of Xylaria arbuscula.</title>
        <authorList>
            <person name="Buettner E."/>
        </authorList>
    </citation>
    <scope>NUCLEOTIDE SEQUENCE</scope>
    <source>
        <strain evidence="2">VT107</strain>
    </source>
</reference>
<dbReference type="VEuPathDB" id="FungiDB:F4678DRAFT_236773"/>
<evidence type="ECO:0000313" key="2">
    <source>
        <dbReference type="EMBL" id="KAJ3578921.1"/>
    </source>
</evidence>
<dbReference type="Gene3D" id="3.40.50.1820">
    <property type="entry name" value="alpha/beta hydrolase"/>
    <property type="match status" value="1"/>
</dbReference>
<comment type="caution">
    <text evidence="2">The sequence shown here is derived from an EMBL/GenBank/DDBJ whole genome shotgun (WGS) entry which is preliminary data.</text>
</comment>
<dbReference type="EMBL" id="JANPWZ010000154">
    <property type="protein sequence ID" value="KAJ3578921.1"/>
    <property type="molecule type" value="Genomic_DNA"/>
</dbReference>
<dbReference type="Pfam" id="PF12697">
    <property type="entry name" value="Abhydrolase_6"/>
    <property type="match status" value="1"/>
</dbReference>
<gene>
    <name evidence="2" type="ORF">NPX13_g1640</name>
</gene>
<dbReference type="Proteomes" id="UP001148614">
    <property type="component" value="Unassembled WGS sequence"/>
</dbReference>
<evidence type="ECO:0000313" key="3">
    <source>
        <dbReference type="Proteomes" id="UP001148614"/>
    </source>
</evidence>
<name>A0A9W8TRP6_9PEZI</name>
<sequence>MRATINAPVCLSPAPLLSYLTSFTPVIARAYNPDDYTNTGWRPSTGDGSTCLYGNVTVAINTTGTRLLYEAPQDPMALTGSLAELFQVDSTFAANTVAGGPGVITDEYRIFIKLCLPSDDAGMAKLAETKTLQVLTHGATLDHTCWDISPGYSYVDAASAAGYATLSYDQLGVGNSEHPDPIQVVQATTQVAVLHELVGLFRDYMLFSRVYPEDFDAVILTGTSANAAHVPMSLAAFNFINVNTDPEPQFKGLPAGYLTQQSSAGIQFAFYRYPNFDQNAFIQQISNKQTNTLGVLLTMGGIVAPSTEFTGPVDIVNGEHDLVFCGGNCLYPTDQNAETLSTFYPAASDGSQTYIAAGAGHAIAAHKSGPDSFEHMIQFLQANGFGYSGEQWTYGSNTTAGNTNKEYCRQCCQKKP</sequence>
<keyword evidence="3" id="KW-1185">Reference proteome</keyword>
<dbReference type="AlphaFoldDB" id="A0A9W8TRP6"/>
<dbReference type="InterPro" id="IPR000073">
    <property type="entry name" value="AB_hydrolase_1"/>
</dbReference>
<feature type="domain" description="AB hydrolase-1" evidence="1">
    <location>
        <begin position="134"/>
        <end position="364"/>
    </location>
</feature>
<protein>
    <recommendedName>
        <fullName evidence="1">AB hydrolase-1 domain-containing protein</fullName>
    </recommendedName>
</protein>
<organism evidence="2 3">
    <name type="scientific">Xylaria arbuscula</name>
    <dbReference type="NCBI Taxonomy" id="114810"/>
    <lineage>
        <taxon>Eukaryota</taxon>
        <taxon>Fungi</taxon>
        <taxon>Dikarya</taxon>
        <taxon>Ascomycota</taxon>
        <taxon>Pezizomycotina</taxon>
        <taxon>Sordariomycetes</taxon>
        <taxon>Xylariomycetidae</taxon>
        <taxon>Xylariales</taxon>
        <taxon>Xylariaceae</taxon>
        <taxon>Xylaria</taxon>
    </lineage>
</organism>
<proteinExistence type="predicted"/>
<evidence type="ECO:0000259" key="1">
    <source>
        <dbReference type="Pfam" id="PF12697"/>
    </source>
</evidence>
<dbReference type="SUPFAM" id="SSF53474">
    <property type="entry name" value="alpha/beta-Hydrolases"/>
    <property type="match status" value="1"/>
</dbReference>
<accession>A0A9W8TRP6</accession>